<dbReference type="CDD" id="cd06225">
    <property type="entry name" value="HAMP"/>
    <property type="match status" value="1"/>
</dbReference>
<dbReference type="Pfam" id="PF00989">
    <property type="entry name" value="PAS"/>
    <property type="match status" value="1"/>
</dbReference>
<dbReference type="InterPro" id="IPR003660">
    <property type="entry name" value="HAMP_dom"/>
</dbReference>
<dbReference type="EC" id="2.7.13.3" evidence="3"/>
<evidence type="ECO:0000259" key="17">
    <source>
        <dbReference type="PROSITE" id="PS50112"/>
    </source>
</evidence>
<keyword evidence="10 14" id="KW-1133">Transmembrane helix</keyword>
<evidence type="ECO:0000256" key="2">
    <source>
        <dbReference type="ARBA" id="ARBA00004370"/>
    </source>
</evidence>
<dbReference type="PROSITE" id="PS50113">
    <property type="entry name" value="PAC"/>
    <property type="match status" value="1"/>
</dbReference>
<feature type="domain" description="PAS" evidence="17">
    <location>
        <begin position="407"/>
        <end position="461"/>
    </location>
</feature>
<evidence type="ECO:0000259" key="18">
    <source>
        <dbReference type="PROSITE" id="PS50113"/>
    </source>
</evidence>
<evidence type="ECO:0000256" key="14">
    <source>
        <dbReference type="SAM" id="Phobius"/>
    </source>
</evidence>
<dbReference type="InterPro" id="IPR036890">
    <property type="entry name" value="HATPase_C_sf"/>
</dbReference>
<dbReference type="InterPro" id="IPR035965">
    <property type="entry name" value="PAS-like_dom_sf"/>
</dbReference>
<dbReference type="EMBL" id="CP000471">
    <property type="protein sequence ID" value="ABK44730.1"/>
    <property type="molecule type" value="Genomic_DNA"/>
</dbReference>
<dbReference type="CDD" id="cd00082">
    <property type="entry name" value="HisKA"/>
    <property type="match status" value="1"/>
</dbReference>
<evidence type="ECO:0000256" key="6">
    <source>
        <dbReference type="ARBA" id="ARBA00022692"/>
    </source>
</evidence>
<dbReference type="Gene3D" id="3.30.450.20">
    <property type="entry name" value="PAS domain"/>
    <property type="match status" value="1"/>
</dbReference>
<keyword evidence="12 14" id="KW-0472">Membrane</keyword>
<keyword evidence="4 13" id="KW-0597">Phosphoprotein</keyword>
<dbReference type="InterPro" id="IPR004358">
    <property type="entry name" value="Sig_transdc_His_kin-like_C"/>
</dbReference>
<dbReference type="SMART" id="SM00086">
    <property type="entry name" value="PAC"/>
    <property type="match status" value="1"/>
</dbReference>
<dbReference type="PROSITE" id="PS50110">
    <property type="entry name" value="RESPONSE_REGULATORY"/>
    <property type="match status" value="1"/>
</dbReference>
<dbReference type="PRINTS" id="PR00344">
    <property type="entry name" value="BCTRLSENSOR"/>
</dbReference>
<evidence type="ECO:0000256" key="7">
    <source>
        <dbReference type="ARBA" id="ARBA00022741"/>
    </source>
</evidence>
<evidence type="ECO:0000256" key="9">
    <source>
        <dbReference type="ARBA" id="ARBA00022840"/>
    </source>
</evidence>
<feature type="transmembrane region" description="Helical" evidence="14">
    <location>
        <begin position="12"/>
        <end position="30"/>
    </location>
</feature>
<dbReference type="AlphaFoldDB" id="A0L9T7"/>
<dbReference type="CDD" id="cd17546">
    <property type="entry name" value="REC_hyHK_CKI1_RcsC-like"/>
    <property type="match status" value="1"/>
</dbReference>
<dbReference type="Pfam" id="PF00072">
    <property type="entry name" value="Response_reg"/>
    <property type="match status" value="1"/>
</dbReference>
<feature type="domain" description="HAMP" evidence="19">
    <location>
        <begin position="325"/>
        <end position="377"/>
    </location>
</feature>
<dbReference type="SMART" id="SM00448">
    <property type="entry name" value="REC"/>
    <property type="match status" value="1"/>
</dbReference>
<evidence type="ECO:0000256" key="10">
    <source>
        <dbReference type="ARBA" id="ARBA00022989"/>
    </source>
</evidence>
<dbReference type="InterPro" id="IPR013767">
    <property type="entry name" value="PAS_fold"/>
</dbReference>
<dbReference type="Gene3D" id="6.10.340.10">
    <property type="match status" value="1"/>
</dbReference>
<dbReference type="CDD" id="cd00130">
    <property type="entry name" value="PAS"/>
    <property type="match status" value="1"/>
</dbReference>
<evidence type="ECO:0000256" key="4">
    <source>
        <dbReference type="ARBA" id="ARBA00022553"/>
    </source>
</evidence>
<keyword evidence="9" id="KW-0067">ATP-binding</keyword>
<organism evidence="20 21">
    <name type="scientific">Magnetococcus marinus (strain ATCC BAA-1437 / JCM 17883 / MC-1)</name>
    <dbReference type="NCBI Taxonomy" id="156889"/>
    <lineage>
        <taxon>Bacteria</taxon>
        <taxon>Pseudomonadati</taxon>
        <taxon>Pseudomonadota</taxon>
        <taxon>Magnetococcia</taxon>
        <taxon>Magnetococcales</taxon>
        <taxon>Magnetococcaceae</taxon>
        <taxon>Magnetococcus</taxon>
    </lineage>
</organism>
<keyword evidence="21" id="KW-1185">Reference proteome</keyword>
<dbReference type="RefSeq" id="WP_011713851.1">
    <property type="nucleotide sequence ID" value="NC_008576.1"/>
</dbReference>
<feature type="modified residue" description="4-aspartylphosphate" evidence="13">
    <location>
        <position position="973"/>
    </location>
</feature>
<evidence type="ECO:0000259" key="16">
    <source>
        <dbReference type="PROSITE" id="PS50110"/>
    </source>
</evidence>
<dbReference type="PANTHER" id="PTHR45339">
    <property type="entry name" value="HYBRID SIGNAL TRANSDUCTION HISTIDINE KINASE J"/>
    <property type="match status" value="1"/>
</dbReference>
<reference evidence="21" key="1">
    <citation type="journal article" date="2009" name="Appl. Environ. Microbiol.">
        <title>Complete genome sequence of the chemolithoautotrophic marine magnetotactic coccus strain MC-1.</title>
        <authorList>
            <person name="Schubbe S."/>
            <person name="Williams T.J."/>
            <person name="Xie G."/>
            <person name="Kiss H.E."/>
            <person name="Brettin T.S."/>
            <person name="Martinez D."/>
            <person name="Ross C.A."/>
            <person name="Schuler D."/>
            <person name="Cox B.L."/>
            <person name="Nealson K.H."/>
            <person name="Bazylinski D.A."/>
        </authorList>
    </citation>
    <scope>NUCLEOTIDE SEQUENCE [LARGE SCALE GENOMIC DNA]</scope>
    <source>
        <strain evidence="21">ATCC BAA-1437 / JCM 17883 / MC-1</strain>
    </source>
</reference>
<keyword evidence="7" id="KW-0547">Nucleotide-binding</keyword>
<dbReference type="Gene3D" id="3.40.50.2300">
    <property type="match status" value="1"/>
</dbReference>
<dbReference type="SMART" id="SM00091">
    <property type="entry name" value="PAS"/>
    <property type="match status" value="1"/>
</dbReference>
<dbReference type="PROSITE" id="PS50885">
    <property type="entry name" value="HAMP"/>
    <property type="match status" value="1"/>
</dbReference>
<dbReference type="SUPFAM" id="SSF52172">
    <property type="entry name" value="CheY-like"/>
    <property type="match status" value="1"/>
</dbReference>
<dbReference type="Pfam" id="PF00512">
    <property type="entry name" value="HisKA"/>
    <property type="match status" value="1"/>
</dbReference>
<dbReference type="InterPro" id="IPR000014">
    <property type="entry name" value="PAS"/>
</dbReference>
<dbReference type="SMART" id="SM00388">
    <property type="entry name" value="HisKA"/>
    <property type="match status" value="1"/>
</dbReference>
<evidence type="ECO:0000259" key="15">
    <source>
        <dbReference type="PROSITE" id="PS50109"/>
    </source>
</evidence>
<comment type="catalytic activity">
    <reaction evidence="1">
        <text>ATP + protein L-histidine = ADP + protein N-phospho-L-histidine.</text>
        <dbReference type="EC" id="2.7.13.3"/>
    </reaction>
</comment>
<dbReference type="PANTHER" id="PTHR45339:SF1">
    <property type="entry name" value="HYBRID SIGNAL TRANSDUCTION HISTIDINE KINASE J"/>
    <property type="match status" value="1"/>
</dbReference>
<evidence type="ECO:0000313" key="20">
    <source>
        <dbReference type="EMBL" id="ABK44730.1"/>
    </source>
</evidence>
<dbReference type="InterPro" id="IPR005467">
    <property type="entry name" value="His_kinase_dom"/>
</dbReference>
<evidence type="ECO:0000256" key="3">
    <source>
        <dbReference type="ARBA" id="ARBA00012438"/>
    </source>
</evidence>
<dbReference type="FunFam" id="1.10.287.130:FF:000004">
    <property type="entry name" value="Ethylene receptor 1"/>
    <property type="match status" value="1"/>
</dbReference>
<dbReference type="SMART" id="SM00387">
    <property type="entry name" value="HATPase_c"/>
    <property type="match status" value="1"/>
</dbReference>
<evidence type="ECO:0000256" key="8">
    <source>
        <dbReference type="ARBA" id="ARBA00022777"/>
    </source>
</evidence>
<dbReference type="Proteomes" id="UP000002586">
    <property type="component" value="Chromosome"/>
</dbReference>
<dbReference type="SUPFAM" id="SSF47384">
    <property type="entry name" value="Homodimeric domain of signal transducing histidine kinase"/>
    <property type="match status" value="1"/>
</dbReference>
<protein>
    <recommendedName>
        <fullName evidence="3">histidine kinase</fullName>
        <ecNumber evidence="3">2.7.13.3</ecNumber>
    </recommendedName>
</protein>
<dbReference type="KEGG" id="mgm:Mmc1_2229"/>
<comment type="subcellular location">
    <subcellularLocation>
        <location evidence="2">Membrane</location>
    </subcellularLocation>
</comment>
<dbReference type="GO" id="GO:0000155">
    <property type="term" value="F:phosphorelay sensor kinase activity"/>
    <property type="evidence" value="ECO:0007669"/>
    <property type="project" value="InterPro"/>
</dbReference>
<dbReference type="InterPro" id="IPR036097">
    <property type="entry name" value="HisK_dim/P_sf"/>
</dbReference>
<feature type="domain" description="Histidine kinase" evidence="15">
    <location>
        <begin position="554"/>
        <end position="771"/>
    </location>
</feature>
<dbReference type="PROSITE" id="PS50109">
    <property type="entry name" value="HIS_KIN"/>
    <property type="match status" value="1"/>
</dbReference>
<dbReference type="HOGENOM" id="CLU_000445_114_15_5"/>
<accession>A0L9T7</accession>
<dbReference type="NCBIfam" id="TIGR00229">
    <property type="entry name" value="sensory_box"/>
    <property type="match status" value="1"/>
</dbReference>
<keyword evidence="11" id="KW-0902">Two-component regulatory system</keyword>
<keyword evidence="5 20" id="KW-0808">Transferase</keyword>
<dbReference type="InterPro" id="IPR001610">
    <property type="entry name" value="PAC"/>
</dbReference>
<evidence type="ECO:0000259" key="19">
    <source>
        <dbReference type="PROSITE" id="PS50885"/>
    </source>
</evidence>
<dbReference type="SMART" id="SM00304">
    <property type="entry name" value="HAMP"/>
    <property type="match status" value="1"/>
</dbReference>
<dbReference type="InterPro" id="IPR011006">
    <property type="entry name" value="CheY-like_superfamily"/>
</dbReference>
<dbReference type="SUPFAM" id="SSF55785">
    <property type="entry name" value="PYP-like sensor domain (PAS domain)"/>
    <property type="match status" value="1"/>
</dbReference>
<evidence type="ECO:0000256" key="1">
    <source>
        <dbReference type="ARBA" id="ARBA00000085"/>
    </source>
</evidence>
<dbReference type="STRING" id="156889.Mmc1_2229"/>
<dbReference type="CDD" id="cd16922">
    <property type="entry name" value="HATPase_EvgS-ArcB-TorS-like"/>
    <property type="match status" value="1"/>
</dbReference>
<gene>
    <name evidence="20" type="ordered locus">Mmc1_2229</name>
</gene>
<proteinExistence type="predicted"/>
<dbReference type="Gene3D" id="1.10.287.130">
    <property type="match status" value="1"/>
</dbReference>
<evidence type="ECO:0000256" key="13">
    <source>
        <dbReference type="PROSITE-ProRule" id="PRU00169"/>
    </source>
</evidence>
<dbReference type="eggNOG" id="COG0745">
    <property type="taxonomic scope" value="Bacteria"/>
</dbReference>
<evidence type="ECO:0000256" key="5">
    <source>
        <dbReference type="ARBA" id="ARBA00022679"/>
    </source>
</evidence>
<dbReference type="SUPFAM" id="SSF55874">
    <property type="entry name" value="ATPase domain of HSP90 chaperone/DNA topoisomerase II/histidine kinase"/>
    <property type="match status" value="1"/>
</dbReference>
<feature type="domain" description="PAC" evidence="18">
    <location>
        <begin position="484"/>
        <end position="536"/>
    </location>
</feature>
<evidence type="ECO:0000313" key="21">
    <source>
        <dbReference type="Proteomes" id="UP000002586"/>
    </source>
</evidence>
<keyword evidence="8 20" id="KW-0418">Kinase</keyword>
<dbReference type="PROSITE" id="PS50112">
    <property type="entry name" value="PAS"/>
    <property type="match status" value="1"/>
</dbReference>
<dbReference type="Pfam" id="PF02518">
    <property type="entry name" value="HATPase_c"/>
    <property type="match status" value="1"/>
</dbReference>
<reference evidence="20 21" key="2">
    <citation type="journal article" date="2012" name="Int. J. Syst. Evol. Microbiol.">
        <title>Magnetococcus marinus gen. nov., sp. nov., a marine, magnetotactic bacterium that represents a novel lineage (Magnetococcaceae fam. nov.; Magnetococcales ord. nov.) at the base of the Alphaproteobacteria.</title>
        <authorList>
            <person name="Bazylinski D.A."/>
            <person name="Williams T.J."/>
            <person name="Lefevre C.T."/>
            <person name="Berg R.J."/>
            <person name="Zhang C.L."/>
            <person name="Bowser S.S."/>
            <person name="Dean A.J."/>
            <person name="Beveridge T.J."/>
        </authorList>
    </citation>
    <scope>NUCLEOTIDE SEQUENCE [LARGE SCALE GENOMIC DNA]</scope>
    <source>
        <strain evidence="21">ATCC BAA-1437 / JCM 17883 / MC-1</strain>
    </source>
</reference>
<evidence type="ECO:0000256" key="11">
    <source>
        <dbReference type="ARBA" id="ARBA00023012"/>
    </source>
</evidence>
<evidence type="ECO:0000256" key="12">
    <source>
        <dbReference type="ARBA" id="ARBA00023136"/>
    </source>
</evidence>
<dbReference type="InterPro" id="IPR001789">
    <property type="entry name" value="Sig_transdc_resp-reg_receiver"/>
</dbReference>
<name>A0L9T7_MAGMM</name>
<feature type="domain" description="Response regulatory" evidence="16">
    <location>
        <begin position="924"/>
        <end position="1044"/>
    </location>
</feature>
<dbReference type="InterPro" id="IPR003594">
    <property type="entry name" value="HATPase_dom"/>
</dbReference>
<dbReference type="Gene3D" id="3.30.565.10">
    <property type="entry name" value="Histidine kinase-like ATPase, C-terminal domain"/>
    <property type="match status" value="1"/>
</dbReference>
<dbReference type="OrthoDB" id="9801651at2"/>
<dbReference type="InterPro" id="IPR000700">
    <property type="entry name" value="PAS-assoc_C"/>
</dbReference>
<dbReference type="FunFam" id="3.30.565.10:FF:000010">
    <property type="entry name" value="Sensor histidine kinase RcsC"/>
    <property type="match status" value="1"/>
</dbReference>
<dbReference type="GO" id="GO:0005524">
    <property type="term" value="F:ATP binding"/>
    <property type="evidence" value="ECO:0007669"/>
    <property type="project" value="UniProtKB-KW"/>
</dbReference>
<dbReference type="GO" id="GO:0006355">
    <property type="term" value="P:regulation of DNA-templated transcription"/>
    <property type="evidence" value="ECO:0007669"/>
    <property type="project" value="InterPro"/>
</dbReference>
<dbReference type="InterPro" id="IPR003661">
    <property type="entry name" value="HisK_dim/P_dom"/>
</dbReference>
<dbReference type="GO" id="GO:0016020">
    <property type="term" value="C:membrane"/>
    <property type="evidence" value="ECO:0007669"/>
    <property type="project" value="UniProtKB-SubCell"/>
</dbReference>
<keyword evidence="6 14" id="KW-0812">Transmembrane</keyword>
<dbReference type="eggNOG" id="COG2205">
    <property type="taxonomic scope" value="Bacteria"/>
</dbReference>
<sequence length="1049" mass="117828" precursor="true">MHRRSSLKVKLSLFLFMVIAMTAVIVSFSVQQLAIQQFKANRDQRIHETQQQLLNRFRSFDLFMNELEAELDLRMAEVLPKIAQRIAQGPEPNAWSLSQLTALAREFSVGDIYLIDHDLKVFNTTFKPDMGLNLGQLGESLKTKLEGLQGSGRLDVDRISMSNQTGIIKKYAYHGPVGKPYLVEVSINMWEGAETFGSMAQKRFFLEEFFQSLVDSNDILKELDLFIADDLAQWSVLHEGTPMDPQAAAQLKGQNSLEQLNNNLLTIYTIQARRENISGFRFYSKTVFDTAMPADFYRGVHLSTLGLALVVALLAYLLVDRLIFRQLYARVQSMDQGLKQMREGALNTRIPVIGDDELTRITLAINELAMQVHDREQQLTATKEDLEKRVAARTLDLQTSMRALSEREANYRYLVEHARSIILRWKPDGVITFCNDYALSFFGYSEQALLGSSVYETIVPNRESSGRNLHQRVDEVANTPNSFTFHENENICKDGRRVWVAWANRAILDEQGQLKELLSVGADITHLKMIQQELTLARDAANAANRAKSAFLAVMSHEIRTPMNSILGMTDLLMEHALDAEQRHALQAIARAGDALMIIINDILDLSKIEADRLELELVETDLDNLMANLGDMLTLRAQEKGVKLSLLREEQLSPYRWCDQVRLRQILVNLIGNAIKFTHQGSIEVKLSKGPGNRIRFSVSDSGIGIDLQQQEAIFESFNQGDSSVTRRYGGTGLGLSISQRLVKLMGGVLKVYSRPGKGSTFFFTIPMAPVPHLGRHLTHIQNWEQFHLLLVEPVGTTSTIGQLLTPLGMQVSHLHELTHISQVVAQLDPIDLLLINLDSVEDETLNQSLQQVHDHPASARLPLLLLLPEPDHTRFEMVKGIGGHCLAKPVRRQGLIDAMELVIGAKHATQEAKIAGEIKGLKILIAEDSDDNILLLQSYLKGSDHQLTIVRNGLEALQQVEQHHFDLVLMDVQMPVMDGLEATRKIRLMEQQQGARQPLPIVTLTAHAMLEDKRRSVEAGCTDHLTKPIKKQVLLKAIAKLMQSVAA</sequence>